<feature type="transmembrane region" description="Helical" evidence="6">
    <location>
        <begin position="46"/>
        <end position="65"/>
    </location>
</feature>
<feature type="domain" description="GtrA/DPMS transmembrane" evidence="7">
    <location>
        <begin position="21"/>
        <end position="138"/>
    </location>
</feature>
<organism evidence="8 9">
    <name type="scientific">Clostridium tanneri</name>
    <dbReference type="NCBI Taxonomy" id="3037988"/>
    <lineage>
        <taxon>Bacteria</taxon>
        <taxon>Bacillati</taxon>
        <taxon>Bacillota</taxon>
        <taxon>Clostridia</taxon>
        <taxon>Eubacteriales</taxon>
        <taxon>Clostridiaceae</taxon>
        <taxon>Clostridium</taxon>
    </lineage>
</organism>
<evidence type="ECO:0000256" key="1">
    <source>
        <dbReference type="ARBA" id="ARBA00004141"/>
    </source>
</evidence>
<comment type="subcellular location">
    <subcellularLocation>
        <location evidence="1">Membrane</location>
        <topology evidence="1">Multi-pass membrane protein</topology>
    </subcellularLocation>
</comment>
<accession>A0ABU4JXI4</accession>
<evidence type="ECO:0000256" key="3">
    <source>
        <dbReference type="ARBA" id="ARBA00022692"/>
    </source>
</evidence>
<evidence type="ECO:0000259" key="7">
    <source>
        <dbReference type="Pfam" id="PF04138"/>
    </source>
</evidence>
<dbReference type="RefSeq" id="WP_261673385.1">
    <property type="nucleotide sequence ID" value="NZ_JARUJP010000030.1"/>
</dbReference>
<dbReference type="InterPro" id="IPR051401">
    <property type="entry name" value="GtrA_CellWall_Glycosyl"/>
</dbReference>
<feature type="transmembrane region" description="Helical" evidence="6">
    <location>
        <begin position="85"/>
        <end position="107"/>
    </location>
</feature>
<dbReference type="Pfam" id="PF04138">
    <property type="entry name" value="GtrA_DPMS_TM"/>
    <property type="match status" value="1"/>
</dbReference>
<evidence type="ECO:0000313" key="8">
    <source>
        <dbReference type="EMBL" id="MDW8802867.1"/>
    </source>
</evidence>
<evidence type="ECO:0000256" key="5">
    <source>
        <dbReference type="ARBA" id="ARBA00023136"/>
    </source>
</evidence>
<keyword evidence="4 6" id="KW-1133">Transmembrane helix</keyword>
<sequence length="139" mass="16028">MKLGVNLTGYLFLEKARQLSRFSLVGALNTLIDFVVFTIFQSLFGVNYVVSQIAGYSFGIANSFIFNKNWTFKNKNRYKKITYEFLQFIGVNLFSLTITLIAIRILVGNFQFNVYTSKVIVTLIAQLTNFLGYKLWVFK</sequence>
<evidence type="ECO:0000256" key="4">
    <source>
        <dbReference type="ARBA" id="ARBA00022989"/>
    </source>
</evidence>
<dbReference type="InterPro" id="IPR007267">
    <property type="entry name" value="GtrA_DPMS_TM"/>
</dbReference>
<keyword evidence="5 6" id="KW-0472">Membrane</keyword>
<feature type="transmembrane region" description="Helical" evidence="6">
    <location>
        <begin position="21"/>
        <end position="40"/>
    </location>
</feature>
<protein>
    <submittedName>
        <fullName evidence="8">GtrA family protein</fullName>
    </submittedName>
</protein>
<dbReference type="Proteomes" id="UP001281656">
    <property type="component" value="Unassembled WGS sequence"/>
</dbReference>
<evidence type="ECO:0000313" key="9">
    <source>
        <dbReference type="Proteomes" id="UP001281656"/>
    </source>
</evidence>
<keyword evidence="9" id="KW-1185">Reference proteome</keyword>
<comment type="caution">
    <text evidence="8">The sequence shown here is derived from an EMBL/GenBank/DDBJ whole genome shotgun (WGS) entry which is preliminary data.</text>
</comment>
<comment type="similarity">
    <text evidence="2">Belongs to the GtrA family.</text>
</comment>
<name>A0ABU4JXI4_9CLOT</name>
<feature type="transmembrane region" description="Helical" evidence="6">
    <location>
        <begin position="119"/>
        <end position="138"/>
    </location>
</feature>
<dbReference type="EMBL" id="JARUJP010000030">
    <property type="protein sequence ID" value="MDW8802867.1"/>
    <property type="molecule type" value="Genomic_DNA"/>
</dbReference>
<evidence type="ECO:0000256" key="2">
    <source>
        <dbReference type="ARBA" id="ARBA00009399"/>
    </source>
</evidence>
<dbReference type="PANTHER" id="PTHR38459">
    <property type="entry name" value="PROPHAGE BACTOPRENOL-LINKED GLUCOSE TRANSLOCASE HOMOLOG"/>
    <property type="match status" value="1"/>
</dbReference>
<dbReference type="PANTHER" id="PTHR38459:SF1">
    <property type="entry name" value="PROPHAGE BACTOPRENOL-LINKED GLUCOSE TRANSLOCASE HOMOLOG"/>
    <property type="match status" value="1"/>
</dbReference>
<evidence type="ECO:0000256" key="6">
    <source>
        <dbReference type="SAM" id="Phobius"/>
    </source>
</evidence>
<gene>
    <name evidence="8" type="ORF">P8V03_17110</name>
</gene>
<keyword evidence="3 6" id="KW-0812">Transmembrane</keyword>
<reference evidence="8 9" key="1">
    <citation type="submission" date="2023-04" db="EMBL/GenBank/DDBJ databases">
        <title>Clostridium tannerae sp. nov., isolated from the fecal material of an alpaca.</title>
        <authorList>
            <person name="Miller S."/>
            <person name="Hendry M."/>
            <person name="King J."/>
            <person name="Sankaranarayanan K."/>
            <person name="Lawson P.A."/>
        </authorList>
    </citation>
    <scope>NUCLEOTIDE SEQUENCE [LARGE SCALE GENOMIC DNA]</scope>
    <source>
        <strain evidence="8 9">A1-XYC3</strain>
    </source>
</reference>
<proteinExistence type="inferred from homology"/>